<keyword evidence="4" id="KW-1185">Reference proteome</keyword>
<evidence type="ECO:0000313" key="3">
    <source>
        <dbReference type="EMBL" id="RDB23470.1"/>
    </source>
</evidence>
<dbReference type="EMBL" id="LUEZ02000046">
    <property type="protein sequence ID" value="RDB23470.1"/>
    <property type="molecule type" value="Genomic_DNA"/>
</dbReference>
<sequence length="325" mass="36858">MSHTSAMGRSTVGRTGVRGRTHPAPTLTQKAPSARRYPRRVVRCVFSHTIFLASASNGLLCTTLSLIYTQSYAKREFPGLLYPLYRTDRTPYLFLYHPHRGFYGLHLVFSKKATGAQLHQAHVVVGSHAFLVFGYFNEDVRPNTTGQEHTSPQAVSQTHGPEMLSMIGNSEGTPIVSKSIQSSSGHKHKTAISCRVQTDRPDLVVLRAAKKIYLVDGLWTVWYSCDTSSPLLAPPTITRTTEKDEENNSRMPKMGDLFFNHVLPVGQVIRWMMLDKVWTNVTSDCRFYCRLRCPFDSVRGLRLLSDGWPSWIKEEESEKQQHWDK</sequence>
<feature type="transmembrane region" description="Helical" evidence="2">
    <location>
        <begin position="45"/>
        <end position="68"/>
    </location>
</feature>
<organism evidence="3 4">
    <name type="scientific">Hypsizygus marmoreus</name>
    <name type="common">White beech mushroom</name>
    <name type="synonym">Agaricus marmoreus</name>
    <dbReference type="NCBI Taxonomy" id="39966"/>
    <lineage>
        <taxon>Eukaryota</taxon>
        <taxon>Fungi</taxon>
        <taxon>Dikarya</taxon>
        <taxon>Basidiomycota</taxon>
        <taxon>Agaricomycotina</taxon>
        <taxon>Agaricomycetes</taxon>
        <taxon>Agaricomycetidae</taxon>
        <taxon>Agaricales</taxon>
        <taxon>Tricholomatineae</taxon>
        <taxon>Lyophyllaceae</taxon>
        <taxon>Hypsizygus</taxon>
    </lineage>
</organism>
<dbReference type="InParanoid" id="A0A369JQH3"/>
<keyword evidence="2" id="KW-1133">Transmembrane helix</keyword>
<dbReference type="Proteomes" id="UP000076154">
    <property type="component" value="Unassembled WGS sequence"/>
</dbReference>
<reference evidence="3" key="1">
    <citation type="submission" date="2018-04" db="EMBL/GenBank/DDBJ databases">
        <title>Whole genome sequencing of Hypsizygus marmoreus.</title>
        <authorList>
            <person name="Choi I.-G."/>
            <person name="Min B."/>
            <person name="Kim J.-G."/>
            <person name="Kim S."/>
            <person name="Oh Y.-L."/>
            <person name="Kong W.-S."/>
            <person name="Park H."/>
            <person name="Jeong J."/>
            <person name="Song E.-S."/>
        </authorList>
    </citation>
    <scope>NUCLEOTIDE SEQUENCE [LARGE SCALE GENOMIC DNA]</scope>
    <source>
        <strain evidence="3">51987-8</strain>
    </source>
</reference>
<accession>A0A369JQH3</accession>
<gene>
    <name evidence="3" type="ORF">Hypma_009373</name>
</gene>
<dbReference type="AlphaFoldDB" id="A0A369JQH3"/>
<proteinExistence type="predicted"/>
<keyword evidence="2" id="KW-0812">Transmembrane</keyword>
<evidence type="ECO:0000313" key="4">
    <source>
        <dbReference type="Proteomes" id="UP000076154"/>
    </source>
</evidence>
<comment type="caution">
    <text evidence="3">The sequence shown here is derived from an EMBL/GenBank/DDBJ whole genome shotgun (WGS) entry which is preliminary data.</text>
</comment>
<name>A0A369JQH3_HYPMA</name>
<protein>
    <submittedName>
        <fullName evidence="3">Uncharacterized protein</fullName>
    </submittedName>
</protein>
<evidence type="ECO:0000256" key="2">
    <source>
        <dbReference type="SAM" id="Phobius"/>
    </source>
</evidence>
<evidence type="ECO:0000256" key="1">
    <source>
        <dbReference type="SAM" id="MobiDB-lite"/>
    </source>
</evidence>
<feature type="region of interest" description="Disordered" evidence="1">
    <location>
        <begin position="1"/>
        <end position="34"/>
    </location>
</feature>
<keyword evidence="2" id="KW-0472">Membrane</keyword>